<evidence type="ECO:0000256" key="1">
    <source>
        <dbReference type="SAM" id="Coils"/>
    </source>
</evidence>
<dbReference type="EMBL" id="BK015649">
    <property type="protein sequence ID" value="DAE18008.1"/>
    <property type="molecule type" value="Genomic_DNA"/>
</dbReference>
<dbReference type="InterPro" id="IPR054500">
    <property type="entry name" value="Phage_fiber_rpt"/>
</dbReference>
<organism evidence="2">
    <name type="scientific">Siphoviridae sp. ctr8v12</name>
    <dbReference type="NCBI Taxonomy" id="2825685"/>
    <lineage>
        <taxon>Viruses</taxon>
        <taxon>Duplodnaviria</taxon>
        <taxon>Heunggongvirae</taxon>
        <taxon>Uroviricota</taxon>
        <taxon>Caudoviricetes</taxon>
    </lineage>
</organism>
<sequence>MAVEGKTILQTPERTELTGKEGIPFQEGERNGHVLLERINEYVNGNVVYILPGALETTKDWSTTDVESIVGNWDEFVEAVNHKVVIAKVSIGYDGIIAYIPAGIVKLDGFIGFYINAGNGIFVYSISSDRISLETLVVVPNVINNLNSDNEESALSAAQGKVLNDKIAEISNPASADKDGLMSKEDKKTFDSIRFSEDENSIWFNGKKYGATLFKNLFGLSTGSSNEEIKTALGGNTYNDISQMVDRGILFLNINNKALQHVMIRIENTGSSEGDYLHIRGLSDASDTAYIKIRHYNGTFSIPSAVKRDNLLFKSGIVNVLDSSASDLPLSAAMGKQLNNGKISRSEIVNDLDSNNSGKPLSAAMGKELNDKIEAIKSEISALRDEIEALKGSGA</sequence>
<keyword evidence="1" id="KW-0175">Coiled coil</keyword>
<reference evidence="2" key="1">
    <citation type="journal article" date="2021" name="Proc. Natl. Acad. Sci. U.S.A.">
        <title>A Catalog of Tens of Thousands of Viruses from Human Metagenomes Reveals Hidden Associations with Chronic Diseases.</title>
        <authorList>
            <person name="Tisza M.J."/>
            <person name="Buck C.B."/>
        </authorList>
    </citation>
    <scope>NUCLEOTIDE SEQUENCE</scope>
    <source>
        <strain evidence="2">Ctr8v12</strain>
    </source>
</reference>
<dbReference type="Pfam" id="PF22337">
    <property type="entry name" value="Phage_fiber_rpt"/>
    <property type="match status" value="2"/>
</dbReference>
<proteinExistence type="predicted"/>
<accession>A0A8S5QFZ6</accession>
<protein>
    <submittedName>
        <fullName evidence="2">Uncharacterized protein</fullName>
    </submittedName>
</protein>
<feature type="coiled-coil region" evidence="1">
    <location>
        <begin position="366"/>
        <end position="393"/>
    </location>
</feature>
<evidence type="ECO:0000313" key="2">
    <source>
        <dbReference type="EMBL" id="DAE18008.1"/>
    </source>
</evidence>
<name>A0A8S5QFZ6_9CAUD</name>